<sequence>MPAMHDSQPVPGSDPPGPEQKTPVTNKAPDASQFPRPPRAPYTPHCTHVTMTRAYGATCQNCNRKSPLGWVWQCTYDEADDPWAVVKDRQPAVDACDPSDRVAVMKALKFHQSVIDQAENGHYTPEQIDRLIAQKQKVLDTINSQSPDKSAEGNVEQSEDADIRSLIANLVRQEIRAQLSSASATTVAKERAKHARTVHPRCRYKCCQSCRTDYRGRAFESFDAVLNGEVKPLRLAELSSLPVRDAQVMRNIGMTPLPLLVESSIPTDSENSEPEDIEPADSDPADSIRTWRTTDSTHEHRNRESAQARAFYSVEPVNDLAMYESMHFNDFSFRRSVRNSVSLAVKHVFGKRRDSSSDGSAVTLPVARSTMFSKNPQDSGLSLPRSFFSPRNPSIMAVAPSTIMREGIPTPAPTCSSSINSSVVDDDGGVSLSEEPTQLSKPGPLPQAFIAQA</sequence>
<feature type="region of interest" description="Disordered" evidence="1">
    <location>
        <begin position="1"/>
        <end position="43"/>
    </location>
</feature>
<accession>A0A0G2E0N3</accession>
<comment type="caution">
    <text evidence="2">The sequence shown here is derived from an EMBL/GenBank/DDBJ whole genome shotgun (WGS) entry which is preliminary data.</text>
</comment>
<feature type="compositionally biased region" description="Acidic residues" evidence="1">
    <location>
        <begin position="270"/>
        <end position="284"/>
    </location>
</feature>
<dbReference type="Proteomes" id="UP000034182">
    <property type="component" value="Unassembled WGS sequence"/>
</dbReference>
<organism evidence="2 3">
    <name type="scientific">Diplodia seriata</name>
    <dbReference type="NCBI Taxonomy" id="420778"/>
    <lineage>
        <taxon>Eukaryota</taxon>
        <taxon>Fungi</taxon>
        <taxon>Dikarya</taxon>
        <taxon>Ascomycota</taxon>
        <taxon>Pezizomycotina</taxon>
        <taxon>Dothideomycetes</taxon>
        <taxon>Dothideomycetes incertae sedis</taxon>
        <taxon>Botryosphaeriales</taxon>
        <taxon>Botryosphaeriaceae</taxon>
        <taxon>Diplodia</taxon>
    </lineage>
</organism>
<name>A0A0G2E0N3_9PEZI</name>
<feature type="region of interest" description="Disordered" evidence="1">
    <location>
        <begin position="407"/>
        <end position="453"/>
    </location>
</feature>
<evidence type="ECO:0000313" key="3">
    <source>
        <dbReference type="Proteomes" id="UP000034182"/>
    </source>
</evidence>
<feature type="compositionally biased region" description="Basic and acidic residues" evidence="1">
    <location>
        <begin position="295"/>
        <end position="304"/>
    </location>
</feature>
<dbReference type="AlphaFoldDB" id="A0A0G2E0N3"/>
<gene>
    <name evidence="2" type="ORF">UCDDS831_g06890</name>
</gene>
<feature type="compositionally biased region" description="Low complexity" evidence="1">
    <location>
        <begin position="416"/>
        <end position="433"/>
    </location>
</feature>
<evidence type="ECO:0000313" key="2">
    <source>
        <dbReference type="EMBL" id="KKY16642.1"/>
    </source>
</evidence>
<proteinExistence type="predicted"/>
<feature type="region of interest" description="Disordered" evidence="1">
    <location>
        <begin position="264"/>
        <end position="304"/>
    </location>
</feature>
<protein>
    <submittedName>
        <fullName evidence="2">Uncharacterized protein</fullName>
    </submittedName>
</protein>
<reference evidence="2 3" key="1">
    <citation type="submission" date="2015-03" db="EMBL/GenBank/DDBJ databases">
        <authorList>
            <person name="Morales-Cruz A."/>
            <person name="Amrine K.C."/>
            <person name="Cantu D."/>
        </authorList>
    </citation>
    <scope>NUCLEOTIDE SEQUENCE [LARGE SCALE GENOMIC DNA]</scope>
    <source>
        <strain evidence="2">DS831</strain>
    </source>
</reference>
<reference evidence="2 3" key="2">
    <citation type="submission" date="2015-05" db="EMBL/GenBank/DDBJ databases">
        <title>Distinctive expansion of gene families associated with plant cell wall degradation and secondary metabolism in the genomes of grapevine trunk pathogens.</title>
        <authorList>
            <person name="Lawrence D.P."/>
            <person name="Travadon R."/>
            <person name="Rolshausen P.E."/>
            <person name="Baumgartner K."/>
        </authorList>
    </citation>
    <scope>NUCLEOTIDE SEQUENCE [LARGE SCALE GENOMIC DNA]</scope>
    <source>
        <strain evidence="2">DS831</strain>
    </source>
</reference>
<dbReference type="EMBL" id="LAQI01000166">
    <property type="protein sequence ID" value="KKY16642.1"/>
    <property type="molecule type" value="Genomic_DNA"/>
</dbReference>
<evidence type="ECO:0000256" key="1">
    <source>
        <dbReference type="SAM" id="MobiDB-lite"/>
    </source>
</evidence>